<evidence type="ECO:0000259" key="1">
    <source>
        <dbReference type="Pfam" id="PF13180"/>
    </source>
</evidence>
<evidence type="ECO:0000313" key="2">
    <source>
        <dbReference type="EMBL" id="SDH86123.1"/>
    </source>
</evidence>
<dbReference type="Proteomes" id="UP000198869">
    <property type="component" value="Unassembled WGS sequence"/>
</dbReference>
<sequence length="196" mass="22633">MVRWGYRDMIRKLSQRFGENKPFKDDKLIDELVTVTGYPQIKDFYNKYIAGSQPTPYAQYLNMVGVELKKQETPPIFWFIKDPNQTGYDDKANAFIFDESSALSPFAKSIGFKITDKIVALDGKTINIQNIQDFINYSKTIKEGQNVTVTILRDNKKMELKGKAILDKMTMETLQFKANPTPEEKKLQDQWLAGKK</sequence>
<dbReference type="InterPro" id="IPR001478">
    <property type="entry name" value="PDZ"/>
</dbReference>
<keyword evidence="3" id="KW-1185">Reference proteome</keyword>
<dbReference type="EMBL" id="FNDW01000002">
    <property type="protein sequence ID" value="SDH86123.1"/>
    <property type="molecule type" value="Genomic_DNA"/>
</dbReference>
<dbReference type="InterPro" id="IPR036034">
    <property type="entry name" value="PDZ_sf"/>
</dbReference>
<organism evidence="2 3">
    <name type="scientific">Chryseobacterium taeanense</name>
    <dbReference type="NCBI Taxonomy" id="311334"/>
    <lineage>
        <taxon>Bacteria</taxon>
        <taxon>Pseudomonadati</taxon>
        <taxon>Bacteroidota</taxon>
        <taxon>Flavobacteriia</taxon>
        <taxon>Flavobacteriales</taxon>
        <taxon>Weeksellaceae</taxon>
        <taxon>Chryseobacterium group</taxon>
        <taxon>Chryseobacterium</taxon>
    </lineage>
</organism>
<protein>
    <submittedName>
        <fullName evidence="2">PDZ domain-containing protein</fullName>
    </submittedName>
</protein>
<name>A0A1G8FVF0_9FLAO</name>
<reference evidence="3" key="1">
    <citation type="submission" date="2016-10" db="EMBL/GenBank/DDBJ databases">
        <authorList>
            <person name="Varghese N."/>
            <person name="Submissions S."/>
        </authorList>
    </citation>
    <scope>NUCLEOTIDE SEQUENCE [LARGE SCALE GENOMIC DNA]</scope>
    <source>
        <strain evidence="3">DSM 17071</strain>
    </source>
</reference>
<dbReference type="RefSeq" id="WP_228400713.1">
    <property type="nucleotide sequence ID" value="NZ_FNDW01000002.1"/>
</dbReference>
<feature type="domain" description="PDZ" evidence="1">
    <location>
        <begin position="104"/>
        <end position="160"/>
    </location>
</feature>
<proteinExistence type="predicted"/>
<evidence type="ECO:0000313" key="3">
    <source>
        <dbReference type="Proteomes" id="UP000198869"/>
    </source>
</evidence>
<dbReference type="AlphaFoldDB" id="A0A1G8FVF0"/>
<dbReference type="Gene3D" id="2.30.42.10">
    <property type="match status" value="1"/>
</dbReference>
<dbReference type="STRING" id="311334.SAMN05421846_102299"/>
<accession>A0A1G8FVF0</accession>
<gene>
    <name evidence="2" type="ORF">SAMN05421846_102299</name>
</gene>
<dbReference type="Pfam" id="PF13180">
    <property type="entry name" value="PDZ_2"/>
    <property type="match status" value="1"/>
</dbReference>
<dbReference type="SUPFAM" id="SSF50156">
    <property type="entry name" value="PDZ domain-like"/>
    <property type="match status" value="1"/>
</dbReference>